<evidence type="ECO:0000313" key="1">
    <source>
        <dbReference type="EMBL" id="MBX52989.1"/>
    </source>
</evidence>
<sequence length="30" mass="3605">MSQNTCRTEKNDVPKSQHYWFEKRNHGGIL</sequence>
<organism evidence="1">
    <name type="scientific">Rhizophora mucronata</name>
    <name type="common">Asiatic mangrove</name>
    <dbReference type="NCBI Taxonomy" id="61149"/>
    <lineage>
        <taxon>Eukaryota</taxon>
        <taxon>Viridiplantae</taxon>
        <taxon>Streptophyta</taxon>
        <taxon>Embryophyta</taxon>
        <taxon>Tracheophyta</taxon>
        <taxon>Spermatophyta</taxon>
        <taxon>Magnoliopsida</taxon>
        <taxon>eudicotyledons</taxon>
        <taxon>Gunneridae</taxon>
        <taxon>Pentapetalae</taxon>
        <taxon>rosids</taxon>
        <taxon>fabids</taxon>
        <taxon>Malpighiales</taxon>
        <taxon>Rhizophoraceae</taxon>
        <taxon>Rhizophora</taxon>
    </lineage>
</organism>
<protein>
    <submittedName>
        <fullName evidence="1">Uncharacterized protein</fullName>
    </submittedName>
</protein>
<reference evidence="1" key="1">
    <citation type="submission" date="2018-02" db="EMBL/GenBank/DDBJ databases">
        <title>Rhizophora mucronata_Transcriptome.</title>
        <authorList>
            <person name="Meera S.P."/>
            <person name="Sreeshan A."/>
            <person name="Augustine A."/>
        </authorList>
    </citation>
    <scope>NUCLEOTIDE SEQUENCE</scope>
    <source>
        <tissue evidence="1">Leaf</tissue>
    </source>
</reference>
<name>A0A2P2PE66_RHIMU</name>
<dbReference type="EMBL" id="GGEC01072505">
    <property type="protein sequence ID" value="MBX52989.1"/>
    <property type="molecule type" value="Transcribed_RNA"/>
</dbReference>
<proteinExistence type="predicted"/>
<accession>A0A2P2PE66</accession>
<dbReference type="AlphaFoldDB" id="A0A2P2PE66"/>